<dbReference type="InterPro" id="IPR001789">
    <property type="entry name" value="Sig_transdc_resp-reg_receiver"/>
</dbReference>
<dbReference type="EMBL" id="JAVRHL010000003">
    <property type="protein sequence ID" value="MDT0684154.1"/>
    <property type="molecule type" value="Genomic_DNA"/>
</dbReference>
<dbReference type="InterPro" id="IPR050595">
    <property type="entry name" value="Bact_response_regulator"/>
</dbReference>
<dbReference type="Pfam" id="PF00072">
    <property type="entry name" value="Response_reg"/>
    <property type="match status" value="1"/>
</dbReference>
<feature type="modified residue" description="4-aspartylphosphate" evidence="2">
    <location>
        <position position="55"/>
    </location>
</feature>
<evidence type="ECO:0000259" key="3">
    <source>
        <dbReference type="PROSITE" id="PS50110"/>
    </source>
</evidence>
<dbReference type="RefSeq" id="WP_311693309.1">
    <property type="nucleotide sequence ID" value="NZ_JAVRHL010000003.1"/>
</dbReference>
<dbReference type="PROSITE" id="PS50110">
    <property type="entry name" value="RESPONSE_REGULATORY"/>
    <property type="match status" value="1"/>
</dbReference>
<dbReference type="SUPFAM" id="SSF52172">
    <property type="entry name" value="CheY-like"/>
    <property type="match status" value="1"/>
</dbReference>
<dbReference type="PANTHER" id="PTHR44591:SF3">
    <property type="entry name" value="RESPONSE REGULATORY DOMAIN-CONTAINING PROTEIN"/>
    <property type="match status" value="1"/>
</dbReference>
<dbReference type="SMART" id="SM00448">
    <property type="entry name" value="REC"/>
    <property type="match status" value="1"/>
</dbReference>
<proteinExistence type="predicted"/>
<comment type="caution">
    <text evidence="4">The sequence shown here is derived from an EMBL/GenBank/DDBJ whole genome shotgun (WGS) entry which is preliminary data.</text>
</comment>
<keyword evidence="1 2" id="KW-0597">Phosphoprotein</keyword>
<evidence type="ECO:0000313" key="5">
    <source>
        <dbReference type="Proteomes" id="UP001265259"/>
    </source>
</evidence>
<feature type="domain" description="Response regulatory" evidence="3">
    <location>
        <begin position="5"/>
        <end position="119"/>
    </location>
</feature>
<keyword evidence="5" id="KW-1185">Reference proteome</keyword>
<gene>
    <name evidence="4" type="ORF">RM543_15825</name>
</gene>
<dbReference type="Proteomes" id="UP001265259">
    <property type="component" value="Unassembled WGS sequence"/>
</dbReference>
<evidence type="ECO:0000313" key="4">
    <source>
        <dbReference type="EMBL" id="MDT0684154.1"/>
    </source>
</evidence>
<reference evidence="4 5" key="1">
    <citation type="submission" date="2023-09" db="EMBL/GenBank/DDBJ databases">
        <authorList>
            <person name="Rey-Velasco X."/>
        </authorList>
    </citation>
    <scope>NUCLEOTIDE SEQUENCE [LARGE SCALE GENOMIC DNA]</scope>
    <source>
        <strain evidence="4 5">F158</strain>
    </source>
</reference>
<dbReference type="Gene3D" id="3.40.50.2300">
    <property type="match status" value="1"/>
</dbReference>
<sequence>MSRATIVIVEDDFLIAEDLRGMCEEFGASVLGMAHAADEAFAVIEKAKPQYVLMDVRLGGKRDGVDIAQQVYDAMPETKLIFITGSNEPPTIERIKQDHPFRILIKPISPRELSEAITS</sequence>
<dbReference type="PANTHER" id="PTHR44591">
    <property type="entry name" value="STRESS RESPONSE REGULATOR PROTEIN 1"/>
    <property type="match status" value="1"/>
</dbReference>
<dbReference type="InterPro" id="IPR011006">
    <property type="entry name" value="CheY-like_superfamily"/>
</dbReference>
<name>A0ABU3DKA9_9RHOB</name>
<evidence type="ECO:0000256" key="1">
    <source>
        <dbReference type="ARBA" id="ARBA00022553"/>
    </source>
</evidence>
<evidence type="ECO:0000256" key="2">
    <source>
        <dbReference type="PROSITE-ProRule" id="PRU00169"/>
    </source>
</evidence>
<protein>
    <submittedName>
        <fullName evidence="4">Response regulator</fullName>
    </submittedName>
</protein>
<organism evidence="4 5">
    <name type="scientific">Tropicimonas omnivorans</name>
    <dbReference type="NCBI Taxonomy" id="3075590"/>
    <lineage>
        <taxon>Bacteria</taxon>
        <taxon>Pseudomonadati</taxon>
        <taxon>Pseudomonadota</taxon>
        <taxon>Alphaproteobacteria</taxon>
        <taxon>Rhodobacterales</taxon>
        <taxon>Roseobacteraceae</taxon>
        <taxon>Tropicimonas</taxon>
    </lineage>
</organism>
<accession>A0ABU3DKA9</accession>